<feature type="transmembrane region" description="Helical" evidence="8">
    <location>
        <begin position="275"/>
        <end position="294"/>
    </location>
</feature>
<gene>
    <name evidence="10" type="primary">Nvop200.1</name>
</gene>
<proteinExistence type="predicted"/>
<evidence type="ECO:0000256" key="7">
    <source>
        <dbReference type="ARBA" id="ARBA00023224"/>
    </source>
</evidence>
<evidence type="ECO:0000256" key="5">
    <source>
        <dbReference type="ARBA" id="ARBA00023136"/>
    </source>
</evidence>
<protein>
    <submittedName>
        <fullName evidence="10">Opsin</fullName>
    </submittedName>
</protein>
<dbReference type="OrthoDB" id="5980559at2759"/>
<evidence type="ECO:0000259" key="9">
    <source>
        <dbReference type="PROSITE" id="PS50262"/>
    </source>
</evidence>
<dbReference type="Pfam" id="PF00001">
    <property type="entry name" value="7tm_1"/>
    <property type="match status" value="1"/>
</dbReference>
<dbReference type="EMBL" id="BR000683">
    <property type="protein sequence ID" value="FAA00410.1"/>
    <property type="molecule type" value="Genomic_DNA"/>
</dbReference>
<dbReference type="HOGENOM" id="CLU_009579_3_0_1"/>
<dbReference type="InterPro" id="IPR000276">
    <property type="entry name" value="GPCR_Rhodpsn"/>
</dbReference>
<keyword evidence="5 8" id="KW-0472">Membrane</keyword>
<feature type="domain" description="G-protein coupled receptors family 1 profile" evidence="9">
    <location>
        <begin position="28"/>
        <end position="287"/>
    </location>
</feature>
<organism evidence="10">
    <name type="scientific">Nematostella vectensis</name>
    <name type="common">Starlet sea anemone</name>
    <dbReference type="NCBI Taxonomy" id="45351"/>
    <lineage>
        <taxon>Eukaryota</taxon>
        <taxon>Metazoa</taxon>
        <taxon>Cnidaria</taxon>
        <taxon>Anthozoa</taxon>
        <taxon>Hexacorallia</taxon>
        <taxon>Actiniaria</taxon>
        <taxon>Edwardsiidae</taxon>
        <taxon>Nematostella</taxon>
    </lineage>
</organism>
<keyword evidence="2 8" id="KW-0812">Transmembrane</keyword>
<reference evidence="10" key="1">
    <citation type="journal article" date="2008" name="Curr. Biol.">
        <title>Evolution and functional diversity of jellyfish opsins.</title>
        <authorList>
            <person name="Suga H."/>
            <person name="Schmid V."/>
            <person name="Gehring W.J."/>
        </authorList>
    </citation>
    <scope>NUCLEOTIDE SEQUENCE</scope>
</reference>
<accession>A9UMZ3</accession>
<keyword evidence="3 8" id="KW-1133">Transmembrane helix</keyword>
<dbReference type="FunFam" id="1.20.1070.10:FF:000371">
    <property type="entry name" value="Predicted protein"/>
    <property type="match status" value="1"/>
</dbReference>
<dbReference type="PRINTS" id="PR00237">
    <property type="entry name" value="GPCRRHODOPSN"/>
</dbReference>
<evidence type="ECO:0000256" key="8">
    <source>
        <dbReference type="SAM" id="Phobius"/>
    </source>
</evidence>
<dbReference type="InterPro" id="IPR017452">
    <property type="entry name" value="GPCR_Rhodpsn_7TM"/>
</dbReference>
<evidence type="ECO:0000256" key="2">
    <source>
        <dbReference type="ARBA" id="ARBA00022692"/>
    </source>
</evidence>
<evidence type="ECO:0000256" key="6">
    <source>
        <dbReference type="ARBA" id="ARBA00023170"/>
    </source>
</evidence>
<dbReference type="GO" id="GO:0016020">
    <property type="term" value="C:membrane"/>
    <property type="evidence" value="ECO:0007669"/>
    <property type="project" value="UniProtKB-SubCell"/>
</dbReference>
<comment type="subcellular location">
    <subcellularLocation>
        <location evidence="1">Membrane</location>
        <topology evidence="1">Multi-pass membrane protein</topology>
    </subcellularLocation>
</comment>
<dbReference type="AlphaFoldDB" id="A9UMZ3"/>
<keyword evidence="7" id="KW-0807">Transducer</keyword>
<name>A9UMZ3_NEMVE</name>
<dbReference type="GO" id="GO:0004930">
    <property type="term" value="F:G protein-coupled receptor activity"/>
    <property type="evidence" value="ECO:0007669"/>
    <property type="project" value="UniProtKB-KW"/>
</dbReference>
<sequence length="361" mass="39980">METSEEKTGFYAVYGTVMFVILIMGLLGNIVIIPVLLSSEHRKKSNSPFMLNMAFVDILLCAFGFTVSVSYNLAVKSESTKDSLRCAWLAFINCFSGINSIATLTVMAAISYTGVTSLRAAQVQRFDSKKTAIIIAGIWIYSFVTTIPPAFGWNRFVPFLDGISCHPDWVSQKPADKAYIGFLVVLGFFLPMIIIVFSYLKTYGYIRHATIPASLSNESVFRRQLETKRKTLRMVVAAILMFFISWSPYCIVSLIESAKGEVVLSPGVSMIPELMAKASVMYNPVVYTLMNARFRATLKRLLHLSPMEETTDLMSMTAGTSTLASQGKVSQTGEECSDGPRVISVVESKERRALFAKVDRG</sequence>
<dbReference type="InterPro" id="IPR050125">
    <property type="entry name" value="GPCR_opsins"/>
</dbReference>
<keyword evidence="6" id="KW-0675">Receptor</keyword>
<dbReference type="SUPFAM" id="SSF81321">
    <property type="entry name" value="Family A G protein-coupled receptor-like"/>
    <property type="match status" value="1"/>
</dbReference>
<feature type="transmembrane region" description="Helical" evidence="8">
    <location>
        <begin position="12"/>
        <end position="37"/>
    </location>
</feature>
<feature type="transmembrane region" description="Helical" evidence="8">
    <location>
        <begin position="87"/>
        <end position="110"/>
    </location>
</feature>
<dbReference type="PROSITE" id="PS50262">
    <property type="entry name" value="G_PROTEIN_RECEP_F1_2"/>
    <property type="match status" value="1"/>
</dbReference>
<dbReference type="PANTHER" id="PTHR24240">
    <property type="entry name" value="OPSIN"/>
    <property type="match status" value="1"/>
</dbReference>
<feature type="transmembrane region" description="Helical" evidence="8">
    <location>
        <begin position="178"/>
        <end position="200"/>
    </location>
</feature>
<evidence type="ECO:0000256" key="4">
    <source>
        <dbReference type="ARBA" id="ARBA00023040"/>
    </source>
</evidence>
<evidence type="ECO:0000256" key="1">
    <source>
        <dbReference type="ARBA" id="ARBA00004141"/>
    </source>
</evidence>
<dbReference type="Gene3D" id="1.20.1070.10">
    <property type="entry name" value="Rhodopsin 7-helix transmembrane proteins"/>
    <property type="match status" value="1"/>
</dbReference>
<evidence type="ECO:0000256" key="3">
    <source>
        <dbReference type="ARBA" id="ARBA00022989"/>
    </source>
</evidence>
<evidence type="ECO:0000313" key="10">
    <source>
        <dbReference type="EMBL" id="FAA00410.1"/>
    </source>
</evidence>
<dbReference type="CDD" id="cd14969">
    <property type="entry name" value="7tmA_Opsins_type2_animals"/>
    <property type="match status" value="1"/>
</dbReference>
<feature type="transmembrane region" description="Helical" evidence="8">
    <location>
        <begin position="131"/>
        <end position="151"/>
    </location>
</feature>
<feature type="transmembrane region" description="Helical" evidence="8">
    <location>
        <begin position="232"/>
        <end position="255"/>
    </location>
</feature>
<feature type="transmembrane region" description="Helical" evidence="8">
    <location>
        <begin position="49"/>
        <end position="67"/>
    </location>
</feature>
<keyword evidence="4" id="KW-0297">G-protein coupled receptor</keyword>